<dbReference type="EMBL" id="BQXS01010066">
    <property type="protein sequence ID" value="GKT32824.1"/>
    <property type="molecule type" value="Genomic_DNA"/>
</dbReference>
<feature type="region of interest" description="Disordered" evidence="1">
    <location>
        <begin position="323"/>
        <end position="374"/>
    </location>
</feature>
<name>A0ABQ5KJY0_9EUKA</name>
<comment type="caution">
    <text evidence="2">The sequence shown here is derived from an EMBL/GenBank/DDBJ whole genome shotgun (WGS) entry which is preliminary data.</text>
</comment>
<feature type="region of interest" description="Disordered" evidence="1">
    <location>
        <begin position="444"/>
        <end position="531"/>
    </location>
</feature>
<feature type="region of interest" description="Disordered" evidence="1">
    <location>
        <begin position="35"/>
        <end position="72"/>
    </location>
</feature>
<feature type="compositionally biased region" description="Low complexity" evidence="1">
    <location>
        <begin position="475"/>
        <end position="489"/>
    </location>
</feature>
<keyword evidence="3" id="KW-1185">Reference proteome</keyword>
<feature type="compositionally biased region" description="Low complexity" evidence="1">
    <location>
        <begin position="360"/>
        <end position="374"/>
    </location>
</feature>
<proteinExistence type="predicted"/>
<dbReference type="Proteomes" id="UP001057375">
    <property type="component" value="Unassembled WGS sequence"/>
</dbReference>
<feature type="compositionally biased region" description="Basic residues" evidence="1">
    <location>
        <begin position="333"/>
        <end position="345"/>
    </location>
</feature>
<reference evidence="2" key="1">
    <citation type="submission" date="2022-03" db="EMBL/GenBank/DDBJ databases">
        <title>Draft genome sequence of Aduncisulcus paluster, a free-living microaerophilic Fornicata.</title>
        <authorList>
            <person name="Yuyama I."/>
            <person name="Kume K."/>
            <person name="Tamura T."/>
            <person name="Inagaki Y."/>
            <person name="Hashimoto T."/>
        </authorList>
    </citation>
    <scope>NUCLEOTIDE SEQUENCE</scope>
    <source>
        <strain evidence="2">NY0171</strain>
    </source>
</reference>
<organism evidence="2 3">
    <name type="scientific">Aduncisulcus paluster</name>
    <dbReference type="NCBI Taxonomy" id="2918883"/>
    <lineage>
        <taxon>Eukaryota</taxon>
        <taxon>Metamonada</taxon>
        <taxon>Carpediemonas-like organisms</taxon>
        <taxon>Aduncisulcus</taxon>
    </lineage>
</organism>
<evidence type="ECO:0000313" key="2">
    <source>
        <dbReference type="EMBL" id="GKT32824.1"/>
    </source>
</evidence>
<sequence>MDLDDGIIEGYLPRSKQTIFLNSKPMSGRVHLVKPSRRKTPSRAFNYSPSPSVPIRANTTPGPGTYNPRPKRNYGSFSPYGSSSLGASTKPRFDYKYTSMPAVGAYDSSSHDIVPRTMKRVQDPVQSQCFSLPTSKSRKSAISTSHLGPGAYTGDIIVRSVKEVSRRPVPFNHTSSTSFGADIRAKSGSFSRGSGGSRLGLRRDKDPEVHYDDLKGMGHLDLTLSQSNAPDRTIKATLQAQYSKEAFLKRMHDEHDRQTLFTDRHHTDTDLIDSGRSPGKIAGRRSAAISAGGAISASGAIGTGEVFDEFGRRIMPYSDVHKELLGGKPCTRSTRRSQRAQRSQRSRSSGVYRRGGSRTSGGPSSSSSSSSSSFSASIIRSRRGFYDVEDSCNNKFEVHEIGSGIDEIARKMKLSRRRAMEKKEKATLQCDVVADVHRQLKQMKDSMEGTQESFGFGSRSKRFVQQKKPTTVPFASSQSSSSSSSATAAPYSQDSIYRTSSTTTSSSSSYHLHMAAAPSRSVEFARQKQADDRSKMVKLQSAYANHLPIGVKAVQMKRKKAVTAGPGDFNLDKPHPMPLPVSTSSFLTPARPSKPLGAKTITPGPAKYGRVGVESGSKSFRVGGNDGVFVC</sequence>
<feature type="region of interest" description="Disordered" evidence="1">
    <location>
        <begin position="184"/>
        <end position="204"/>
    </location>
</feature>
<gene>
    <name evidence="2" type="ORF">ADUPG1_006884</name>
</gene>
<protein>
    <submittedName>
        <fullName evidence="2">Uncharacterized protein</fullName>
    </submittedName>
</protein>
<evidence type="ECO:0000313" key="3">
    <source>
        <dbReference type="Proteomes" id="UP001057375"/>
    </source>
</evidence>
<evidence type="ECO:0000256" key="1">
    <source>
        <dbReference type="SAM" id="MobiDB-lite"/>
    </source>
</evidence>
<feature type="compositionally biased region" description="Low complexity" evidence="1">
    <location>
        <begin position="499"/>
        <end position="509"/>
    </location>
</feature>
<accession>A0ABQ5KJY0</accession>